<protein>
    <recommendedName>
        <fullName evidence="2">YrhK domain-containing protein</fullName>
    </recommendedName>
</protein>
<dbReference type="InterPro" id="IPR025424">
    <property type="entry name" value="YrhK_domain"/>
</dbReference>
<reference evidence="3 4" key="1">
    <citation type="journal article" date="2014" name="Antonie Van Leeuwenhoek">
        <title>Roseivivax atlanticus sp. nov., isolated from surface seawater of the Atlantic Ocean.</title>
        <authorList>
            <person name="Li G."/>
            <person name="Lai Q."/>
            <person name="Liu X."/>
            <person name="Sun F."/>
            <person name="Shao Z."/>
        </authorList>
    </citation>
    <scope>NUCLEOTIDE SEQUENCE [LARGE SCALE GENOMIC DNA]</scope>
    <source>
        <strain evidence="3 4">22II-s10s</strain>
    </source>
</reference>
<keyword evidence="1" id="KW-0812">Transmembrane</keyword>
<keyword evidence="1" id="KW-0472">Membrane</keyword>
<organism evidence="3 4">
    <name type="scientific">Roseivivax marinus</name>
    <dbReference type="NCBI Taxonomy" id="1379903"/>
    <lineage>
        <taxon>Bacteria</taxon>
        <taxon>Pseudomonadati</taxon>
        <taxon>Pseudomonadota</taxon>
        <taxon>Alphaproteobacteria</taxon>
        <taxon>Rhodobacterales</taxon>
        <taxon>Roseobacteraceae</taxon>
        <taxon>Roseivivax</taxon>
    </lineage>
</organism>
<dbReference type="Proteomes" id="UP000019063">
    <property type="component" value="Unassembled WGS sequence"/>
</dbReference>
<evidence type="ECO:0000259" key="2">
    <source>
        <dbReference type="Pfam" id="PF14145"/>
    </source>
</evidence>
<feature type="transmembrane region" description="Helical" evidence="1">
    <location>
        <begin position="21"/>
        <end position="46"/>
    </location>
</feature>
<dbReference type="RefSeq" id="WP_043845766.1">
    <property type="nucleotide sequence ID" value="NZ_AQQW01000010.1"/>
</dbReference>
<gene>
    <name evidence="3" type="ORF">ATO8_15493</name>
</gene>
<feature type="domain" description="YrhK" evidence="2">
    <location>
        <begin position="21"/>
        <end position="76"/>
    </location>
</feature>
<dbReference type="STRING" id="1379903.ATO8_15493"/>
<dbReference type="eggNOG" id="ENOG5032ZWE">
    <property type="taxonomic scope" value="Bacteria"/>
</dbReference>
<dbReference type="AlphaFoldDB" id="W4HG36"/>
<dbReference type="EMBL" id="AQQW01000010">
    <property type="protein sequence ID" value="ETW11664.1"/>
    <property type="molecule type" value="Genomic_DNA"/>
</dbReference>
<sequence>MQLFRHETRQSTEHTRKLYARYALAHTMVDFLAAVLFLVGSVLFFWNELETAAIWCFVVGSVFFCVKPTLKLAREIHMWRAGQTDALAEEEEGALI</sequence>
<accession>W4HG36</accession>
<proteinExistence type="predicted"/>
<evidence type="ECO:0000313" key="4">
    <source>
        <dbReference type="Proteomes" id="UP000019063"/>
    </source>
</evidence>
<feature type="transmembrane region" description="Helical" evidence="1">
    <location>
        <begin position="52"/>
        <end position="70"/>
    </location>
</feature>
<keyword evidence="1" id="KW-1133">Transmembrane helix</keyword>
<evidence type="ECO:0000313" key="3">
    <source>
        <dbReference type="EMBL" id="ETW11664.1"/>
    </source>
</evidence>
<name>W4HG36_9RHOB</name>
<evidence type="ECO:0000256" key="1">
    <source>
        <dbReference type="SAM" id="Phobius"/>
    </source>
</evidence>
<comment type="caution">
    <text evidence="3">The sequence shown here is derived from an EMBL/GenBank/DDBJ whole genome shotgun (WGS) entry which is preliminary data.</text>
</comment>
<dbReference type="Pfam" id="PF14145">
    <property type="entry name" value="YrhK"/>
    <property type="match status" value="1"/>
</dbReference>
<keyword evidence="4" id="KW-1185">Reference proteome</keyword>